<evidence type="ECO:0000256" key="1">
    <source>
        <dbReference type="SAM" id="MobiDB-lite"/>
    </source>
</evidence>
<feature type="domain" description="PX" evidence="2">
    <location>
        <begin position="370"/>
        <end position="434"/>
    </location>
</feature>
<dbReference type="PANTHER" id="PTHR47185:SF1">
    <property type="entry name" value="PX DOMAIN-CONTAINING PROTEIN YPR097W"/>
    <property type="match status" value="1"/>
</dbReference>
<evidence type="ECO:0000259" key="2">
    <source>
        <dbReference type="Pfam" id="PF12825"/>
    </source>
</evidence>
<dbReference type="Pfam" id="PF12828">
    <property type="entry name" value="PXB"/>
    <property type="match status" value="1"/>
</dbReference>
<dbReference type="InterPro" id="IPR047168">
    <property type="entry name" value="LEC1-like"/>
</dbReference>
<comment type="caution">
    <text evidence="4">The sequence shown here is derived from an EMBL/GenBank/DDBJ whole genome shotgun (WGS) entry which is preliminary data.</text>
</comment>
<protein>
    <submittedName>
        <fullName evidence="4">Uncharacterized protein</fullName>
    </submittedName>
</protein>
<dbReference type="PANTHER" id="PTHR47185">
    <property type="entry name" value="PX DOMAIN-CONTAINING PROTEIN YPR097W"/>
    <property type="match status" value="1"/>
</dbReference>
<proteinExistence type="predicted"/>
<dbReference type="InterPro" id="IPR024555">
    <property type="entry name" value="PX-associated"/>
</dbReference>
<evidence type="ECO:0000313" key="5">
    <source>
        <dbReference type="Proteomes" id="UP000325313"/>
    </source>
</evidence>
<feature type="domain" description="PX" evidence="2">
    <location>
        <begin position="505"/>
        <end position="698"/>
    </location>
</feature>
<dbReference type="Pfam" id="PF12825">
    <property type="entry name" value="DUF3818"/>
    <property type="match status" value="2"/>
</dbReference>
<evidence type="ECO:0000259" key="3">
    <source>
        <dbReference type="Pfam" id="PF12828"/>
    </source>
</evidence>
<feature type="region of interest" description="Disordered" evidence="1">
    <location>
        <begin position="817"/>
        <end position="837"/>
    </location>
</feature>
<organism evidence="4 5">
    <name type="scientific">Puccinia graminis f. sp. tritici</name>
    <dbReference type="NCBI Taxonomy" id="56615"/>
    <lineage>
        <taxon>Eukaryota</taxon>
        <taxon>Fungi</taxon>
        <taxon>Dikarya</taxon>
        <taxon>Basidiomycota</taxon>
        <taxon>Pucciniomycotina</taxon>
        <taxon>Pucciniomycetes</taxon>
        <taxon>Pucciniales</taxon>
        <taxon>Pucciniaceae</taxon>
        <taxon>Puccinia</taxon>
    </lineage>
</organism>
<reference evidence="4 5" key="1">
    <citation type="submission" date="2019-05" db="EMBL/GenBank/DDBJ databases">
        <title>Emergence of the Ug99 lineage of the wheat stem rust pathogen through somatic hybridization.</title>
        <authorList>
            <person name="Li F."/>
            <person name="Upadhyaya N.M."/>
            <person name="Sperschneider J."/>
            <person name="Matny O."/>
            <person name="Nguyen-Phuc H."/>
            <person name="Mago R."/>
            <person name="Raley C."/>
            <person name="Miller M.E."/>
            <person name="Silverstein K.A.T."/>
            <person name="Henningsen E."/>
            <person name="Hirsch C.D."/>
            <person name="Visser B."/>
            <person name="Pretorius Z.A."/>
            <person name="Steffenson B.J."/>
            <person name="Schwessinger B."/>
            <person name="Dodds P.N."/>
            <person name="Figueroa M."/>
        </authorList>
    </citation>
    <scope>NUCLEOTIDE SEQUENCE [LARGE SCALE GENOMIC DNA]</scope>
    <source>
        <strain evidence="4 5">Ug99</strain>
    </source>
</reference>
<dbReference type="Proteomes" id="UP000325313">
    <property type="component" value="Unassembled WGS sequence"/>
</dbReference>
<dbReference type="EMBL" id="VDEP01000150">
    <property type="protein sequence ID" value="KAA1127787.1"/>
    <property type="molecule type" value="Genomic_DNA"/>
</dbReference>
<dbReference type="GO" id="GO:0035091">
    <property type="term" value="F:phosphatidylinositol binding"/>
    <property type="evidence" value="ECO:0007669"/>
    <property type="project" value="TreeGrafter"/>
</dbReference>
<sequence length="873" mass="100153">MPEQSFTAFDLHSLNKILASFELQREWKELSRVNSLKAIGYPFDQSLQQPIQQPTPVLKKQPSRISTVLSFFGSPSAPPSARSVSEAESQLGSNLRERQAVRDRAKGDVDQLPLFRLMIQRVWGAFPGLIDLPIETWLGIERFILDFNSRNFSTSRERRQFTKRAVISIGFTKLLSSYITSIISFQNQLSLPTRPSQEDLDLVSQLPQLISTFGSRIKFVERKNDEFLVLYRKKTGRPKLPIDSSAGENLSLNVGISVIGWSALCDLLKTIDPSTGHHDRQTSISLLRRVFHIQSSQAEKLYQVLEAAHPNPSSPDDEIKNELDKFLADERDFQTEWINTGKRVSEAKEGYKNFLRKIVHHDGEIDKMYKLITEHERLETVLALDPMYEQAQTWTIMWIAYMLHFVFITGPDGDEVCELFIKIDKLVPYELIKFVSAFPPCIFRWSFLHKKETFVFKSLIGNYMPQTGPEDYKPYASNQDYGGVDFGPAIYPPVTHPSELSRMKSLAAIKKFVYLPEEEKRKTRAEFDQSDEDMIILILRWSKDFDEVELQSVQESEKIFNNSSGSLADANLFHDLIILLRLVSLKRDREQIIEMITEPNNPIIRTIKQILEIYYPTIYKVALASDLSKKFGQTEAFLKDLVQLLVRRKEEEVSVDKLVKLLDQHKQSYWSFLNDLVRCENLCDPMKEWIQSCFDLVKSGLNESEAASGSGRFGIELEELRSAAPIEALIAESRSLSTYNRLIKMIDNIQYRLVLCSSPFTLETHFSSQAFHILTELDQLPFARHLDQSARDARPPLPFGWAWWIDEQKVCGKGGDRVNDDGAEVQGSPIKDDQPLGPSRLVVNSDLHELKKRASVYLELLMKSVHLFDRPTP</sequence>
<name>A0A5B0RQ77_PUCGR</name>
<evidence type="ECO:0000313" key="4">
    <source>
        <dbReference type="EMBL" id="KAA1127787.1"/>
    </source>
</evidence>
<accession>A0A5B0RQ77</accession>
<dbReference type="AlphaFoldDB" id="A0A5B0RQ77"/>
<feature type="domain" description="PX-associated" evidence="3">
    <location>
        <begin position="3"/>
        <end position="181"/>
    </location>
</feature>
<gene>
    <name evidence="4" type="ORF">PGTUg99_009132</name>
</gene>
<dbReference type="InterPro" id="IPR024554">
    <property type="entry name" value="LEC1-like_C"/>
</dbReference>